<dbReference type="InterPro" id="IPR052623">
    <property type="entry name" value="DAAF5"/>
</dbReference>
<organism evidence="4">
    <name type="scientific">Phaeomonas parva</name>
    <dbReference type="NCBI Taxonomy" id="124430"/>
    <lineage>
        <taxon>Eukaryota</taxon>
        <taxon>Sar</taxon>
        <taxon>Stramenopiles</taxon>
        <taxon>Ochrophyta</taxon>
        <taxon>Pinguiophyceae</taxon>
        <taxon>Pinguiochrysidales</taxon>
        <taxon>Pinguiochrysidaceae</taxon>
        <taxon>Phaeomonas</taxon>
    </lineage>
</organism>
<dbReference type="Pfam" id="PF24573">
    <property type="entry name" value="HEAT_DAAF5"/>
    <property type="match status" value="1"/>
</dbReference>
<dbReference type="InterPro" id="IPR056497">
    <property type="entry name" value="HEAT_DAAF5"/>
</dbReference>
<evidence type="ECO:0000256" key="1">
    <source>
        <dbReference type="SAM" id="MobiDB-lite"/>
    </source>
</evidence>
<dbReference type="PANTHER" id="PTHR16216:SF10">
    <property type="entry name" value="RNA POLYMERASE II ASSEMBLY FACTOR RTP1 C-TERMINAL DOMAIN-CONTAINING PROTEIN"/>
    <property type="match status" value="1"/>
</dbReference>
<dbReference type="InterPro" id="IPR016024">
    <property type="entry name" value="ARM-type_fold"/>
</dbReference>
<accession>A0A7S1XY42</accession>
<evidence type="ECO:0000313" key="4">
    <source>
        <dbReference type="EMBL" id="CAD9265734.1"/>
    </source>
</evidence>
<proteinExistence type="predicted"/>
<dbReference type="PANTHER" id="PTHR16216">
    <property type="entry name" value="DYNEIN ASSEMBLY FACTOR 5, AXONEMAL"/>
    <property type="match status" value="1"/>
</dbReference>
<evidence type="ECO:0000259" key="3">
    <source>
        <dbReference type="Pfam" id="PF25757"/>
    </source>
</evidence>
<feature type="domain" description="Dynein axonemal assembly factor 5 TPR repeats" evidence="3">
    <location>
        <begin position="275"/>
        <end position="388"/>
    </location>
</feature>
<feature type="region of interest" description="Disordered" evidence="1">
    <location>
        <begin position="13"/>
        <end position="41"/>
    </location>
</feature>
<dbReference type="Pfam" id="PF25757">
    <property type="entry name" value="TPR_DNAAF5"/>
    <property type="match status" value="3"/>
</dbReference>
<dbReference type="InterPro" id="IPR057978">
    <property type="entry name" value="TPR_DAAF5"/>
</dbReference>
<feature type="compositionally biased region" description="Basic residues" evidence="1">
    <location>
        <begin position="25"/>
        <end position="39"/>
    </location>
</feature>
<feature type="domain" description="Dynein axonemal assembly factor 5 HEAT-repeat" evidence="2">
    <location>
        <begin position="526"/>
        <end position="689"/>
    </location>
</feature>
<name>A0A7S1XY42_9STRA</name>
<evidence type="ECO:0000259" key="2">
    <source>
        <dbReference type="Pfam" id="PF24573"/>
    </source>
</evidence>
<dbReference type="InterPro" id="IPR011989">
    <property type="entry name" value="ARM-like"/>
</dbReference>
<dbReference type="AlphaFoldDB" id="A0A7S1XY42"/>
<protein>
    <submittedName>
        <fullName evidence="4">Uncharacterized protein</fullName>
    </submittedName>
</protein>
<reference evidence="4" key="1">
    <citation type="submission" date="2021-01" db="EMBL/GenBank/DDBJ databases">
        <authorList>
            <person name="Corre E."/>
            <person name="Pelletier E."/>
            <person name="Niang G."/>
            <person name="Scheremetjew M."/>
            <person name="Finn R."/>
            <person name="Kale V."/>
            <person name="Holt S."/>
            <person name="Cochrane G."/>
            <person name="Meng A."/>
            <person name="Brown T."/>
            <person name="Cohen L."/>
        </authorList>
    </citation>
    <scope>NUCLEOTIDE SEQUENCE</scope>
    <source>
        <strain evidence="4">CCMP2877</strain>
    </source>
</reference>
<dbReference type="EMBL" id="HBGJ01038335">
    <property type="protein sequence ID" value="CAD9265734.1"/>
    <property type="molecule type" value="Transcribed_RNA"/>
</dbReference>
<sequence length="1250" mass="135409">MATADAAWAALCAEEERASSVTSAKHPKKKSGKKKKKNVKKDVSLSALLSGSLTVDEDAGDGAVESSAHPRVLRSRNGGAAPRQGKARSAEGNNDESMALISPELSPEDALQALHRFVNQIETGETSRARKNGLAALQRNLFAPEDGTHAASSAGDENLRPRLERRLPQDVLEHVFSETSQTLFKKFSDPVEQVRELSVNLVTLFFCHVRDLTQHIGYFFPALCYYLNPDEAYDAETKVFVHNIDAHEEFKRGRAVIRQDRTHALDAASERVSVRDASEEMRYLYVRMLHTLLYELMERGAERILGPYLHETILFLQAQLRDPCPKVKMEACRALKRLAVSEVLTPGTKLYAIALARAVFPVLRHRHARVRLAAVEAVHAIVMIKQQEKCKGAGTEAIEDLIGFRADNVLPVGAFYNPESGITVNYLAELCVDKSAAVRVATGNLLKAWVTELPDRYDHWPRLTPYVLNLCADVDPEVAQVGLEAIRLCGAEYEREHTDEVIERRQFGVDGDKRCNHARARPEPFADRPRIGARLFVRGHSIRFLKPLIRELSSWKDETQLSSLRLLRIVLVFCEEHLTGEMHWIVPNLTKAVRAIALEAAQASTADTREKLDLALECCDILGRYMAPETYSVVLMPRVVGDIEIMGGSTTSAERAVTLLVFASLCNGALPQTLVSQGSSMAVAMAENEDLLEAATESLRPLGAEENAFDASVEIPLSAASIAAFQPSPIPAQLMTNVGASLLWLLVTFTSRMRDRGKDAVTAHFLNTGRLQSLSVILKQLTKAILTLRGALLGSALEAWHTRSTMEAERKAFSATAEMFSEPVRCLLRLCDNAINDLAHLAGSDDPAMAGSSPEEILAEKFLSTVALEAVGSFPRGVHWTLTSPEYCLLTGILSASPSSVARLEGSAPFALVDLTAEIFEGCAAVGDAESESEGVLDAACKSLTHILQLGLERSLEASKLETEAGAPFVEALRSEAAADLLSKVVACESTWTARERATRLSLLEALAKLLRKRFGNATGPSEGADGGESGAALGEPTRLVISTAASLLNSILVADVLAKSDTMLAKRCLSVLSAAASADGVNKSAGLAIKRSIERVLDHTNEDVVHSALRALEELSDEVISLRSDGTFDEDLVAKLFRIFVERPPMEAYGGAVLGGGEGLTGDPAQSVDGAPSSMSFVEFLALKEASQGPGDVAEGLLRRVAAADAAAFLQHASSLKETVARKHPARRPLLDLIDHAELIQTLRGGAKA</sequence>
<feature type="domain" description="Dynein axonemal assembly factor 5 TPR repeats" evidence="3">
    <location>
        <begin position="162"/>
        <end position="232"/>
    </location>
</feature>
<dbReference type="SUPFAM" id="SSF48371">
    <property type="entry name" value="ARM repeat"/>
    <property type="match status" value="1"/>
</dbReference>
<gene>
    <name evidence="4" type="ORF">PPAR1163_LOCUS24157</name>
</gene>
<feature type="domain" description="Dynein axonemal assembly factor 5 TPR repeats" evidence="3">
    <location>
        <begin position="424"/>
        <end position="501"/>
    </location>
</feature>
<dbReference type="Gene3D" id="1.25.10.10">
    <property type="entry name" value="Leucine-rich Repeat Variant"/>
    <property type="match status" value="1"/>
</dbReference>
<feature type="region of interest" description="Disordered" evidence="1">
    <location>
        <begin position="56"/>
        <end position="95"/>
    </location>
</feature>